<dbReference type="InterPro" id="IPR038796">
    <property type="entry name" value="At1g76070-like"/>
</dbReference>
<evidence type="ECO:0000313" key="3">
    <source>
        <dbReference type="Proteomes" id="UP001152484"/>
    </source>
</evidence>
<feature type="compositionally biased region" description="Low complexity" evidence="1">
    <location>
        <begin position="145"/>
        <end position="154"/>
    </location>
</feature>
<comment type="caution">
    <text evidence="2">The sequence shown here is derived from an EMBL/GenBank/DDBJ whole genome shotgun (WGS) entry which is preliminary data.</text>
</comment>
<proteinExistence type="predicted"/>
<keyword evidence="3" id="KW-1185">Reference proteome</keyword>
<dbReference type="AlphaFoldDB" id="A0A9P0ZZB8"/>
<protein>
    <submittedName>
        <fullName evidence="2">Uncharacterized protein</fullName>
    </submittedName>
</protein>
<feature type="region of interest" description="Disordered" evidence="1">
    <location>
        <begin position="215"/>
        <end position="240"/>
    </location>
</feature>
<dbReference type="Proteomes" id="UP001152484">
    <property type="component" value="Unassembled WGS sequence"/>
</dbReference>
<accession>A0A9P0ZZB8</accession>
<gene>
    <name evidence="2" type="ORF">CEURO_LOCUS21816</name>
</gene>
<evidence type="ECO:0000313" key="2">
    <source>
        <dbReference type="EMBL" id="CAH9118133.1"/>
    </source>
</evidence>
<feature type="compositionally biased region" description="Basic and acidic residues" evidence="1">
    <location>
        <begin position="109"/>
        <end position="129"/>
    </location>
</feature>
<dbReference type="PANTHER" id="PTHR34779">
    <property type="entry name" value="OS09G0542900 PROTEIN"/>
    <property type="match status" value="1"/>
</dbReference>
<evidence type="ECO:0000256" key="1">
    <source>
        <dbReference type="SAM" id="MobiDB-lite"/>
    </source>
</evidence>
<organism evidence="2 3">
    <name type="scientific">Cuscuta europaea</name>
    <name type="common">European dodder</name>
    <dbReference type="NCBI Taxonomy" id="41803"/>
    <lineage>
        <taxon>Eukaryota</taxon>
        <taxon>Viridiplantae</taxon>
        <taxon>Streptophyta</taxon>
        <taxon>Embryophyta</taxon>
        <taxon>Tracheophyta</taxon>
        <taxon>Spermatophyta</taxon>
        <taxon>Magnoliopsida</taxon>
        <taxon>eudicotyledons</taxon>
        <taxon>Gunneridae</taxon>
        <taxon>Pentapetalae</taxon>
        <taxon>asterids</taxon>
        <taxon>lamiids</taxon>
        <taxon>Solanales</taxon>
        <taxon>Convolvulaceae</taxon>
        <taxon>Cuscuteae</taxon>
        <taxon>Cuscuta</taxon>
        <taxon>Cuscuta subgen. Cuscuta</taxon>
    </lineage>
</organism>
<dbReference type="EMBL" id="CAMAPE010000075">
    <property type="protein sequence ID" value="CAH9118133.1"/>
    <property type="molecule type" value="Genomic_DNA"/>
</dbReference>
<name>A0A9P0ZZB8_CUSEU</name>
<feature type="region of interest" description="Disordered" evidence="1">
    <location>
        <begin position="80"/>
        <end position="154"/>
    </location>
</feature>
<dbReference type="OrthoDB" id="1926132at2759"/>
<feature type="region of interest" description="Disordered" evidence="1">
    <location>
        <begin position="32"/>
        <end position="53"/>
    </location>
</feature>
<sequence length="261" mass="29017">MPEAVNKASHKGKIWKLLPKSVAFPQSLRPVFSPRSGGGHTHSNKRTEAAHHQHLMKMTKIHCKKGFSGPVVSIIPADARRKPTTQQHRHGEPTSPKVSCIGQIKISKKRQEEDKSSSSGGSRDKEDFGRWSLATTTPPFKEKPSSSSSSSSYSHVGKHVLYHGRKSDASADKGTPMGLGQIKHFASGREISMLSEFTCPTRQAQARSGIVYCSDEEEEDQETTTIPPTKPPLPQQEPRKKEINLWKRRIMAQPKPLHIIH</sequence>
<reference evidence="2" key="1">
    <citation type="submission" date="2022-07" db="EMBL/GenBank/DDBJ databases">
        <authorList>
            <person name="Macas J."/>
            <person name="Novak P."/>
            <person name="Neumann P."/>
        </authorList>
    </citation>
    <scope>NUCLEOTIDE SEQUENCE</scope>
</reference>
<dbReference type="PANTHER" id="PTHR34779:SF1">
    <property type="entry name" value="OS09G0542900 PROTEIN"/>
    <property type="match status" value="1"/>
</dbReference>